<accession>A0A0V8RWQ7</accession>
<dbReference type="PANTHER" id="PTHR35610:SF3">
    <property type="entry name" value="PROTEASOME ASSEMBLY CHAPERONE FAMILY PROTEIN"/>
    <property type="match status" value="1"/>
</dbReference>
<dbReference type="OrthoDB" id="31247at2157"/>
<dbReference type="AlphaFoldDB" id="A0A0V8RWQ7"/>
<dbReference type="PANTHER" id="PTHR35610">
    <property type="entry name" value="3-ISOPROPYLMALATE DEHYDRATASE-RELATED"/>
    <property type="match status" value="1"/>
</dbReference>
<proteinExistence type="predicted"/>
<dbReference type="Gene3D" id="3.40.50.10900">
    <property type="entry name" value="PAC-like subunit"/>
    <property type="match status" value="1"/>
</dbReference>
<dbReference type="InterPro" id="IPR019151">
    <property type="entry name" value="Proteasome_assmbl_chaperone_2"/>
</dbReference>
<reference evidence="1 2" key="1">
    <citation type="submission" date="2015-11" db="EMBL/GenBank/DDBJ databases">
        <title>Genome sequence of Pyrodictium occultum PL-19, a marine hyperthermophilic archaeon isolated from Volcano, Italy.</title>
        <authorList>
            <person name="Utturkar S."/>
            <person name="Huber H."/>
            <person name="Leptihn S."/>
            <person name="Brown S."/>
            <person name="Stetter K.O."/>
            <person name="Podar M."/>
        </authorList>
    </citation>
    <scope>NUCLEOTIDE SEQUENCE [LARGE SCALE GENOMIC DNA]</scope>
    <source>
        <strain evidence="1 2">PL-19</strain>
    </source>
</reference>
<keyword evidence="2" id="KW-1185">Reference proteome</keyword>
<sequence>MPVSRPVYEEEFDSLLLAEYEEFKLKKPSFMVLGLPDTGLVGVISSSHLVETLQMREVAGIDILSMMPPVAVISNGAVRPPIRIYARDNLLVVTAETPVPPPAIYPLSRLLIDYAMKSGVDYVMSIVGIASPNRINMDKPGVYWIASSEKAQKLVDGLDIRNFSNGYLVGPYALILKQAIRRRVANLVLLADAYVEFPDPEAAAEVLKVISRIVNIEIDVKKLLEQAEMIRLRLRGLMKQTRQAMAEMRAPSSLMYA</sequence>
<gene>
    <name evidence="1" type="ORF">CF15_06600</name>
</gene>
<dbReference type="STRING" id="2309.CF15_06600"/>
<dbReference type="RefSeq" id="WP_058371078.1">
    <property type="nucleotide sequence ID" value="NZ_LNTB01000001.1"/>
</dbReference>
<protein>
    <recommendedName>
        <fullName evidence="3">Proteasome assembly chaperone family protein</fullName>
    </recommendedName>
</protein>
<dbReference type="Pfam" id="PF09754">
    <property type="entry name" value="PAC2"/>
    <property type="match status" value="1"/>
</dbReference>
<evidence type="ECO:0000313" key="1">
    <source>
        <dbReference type="EMBL" id="KSW12394.1"/>
    </source>
</evidence>
<evidence type="ECO:0000313" key="2">
    <source>
        <dbReference type="Proteomes" id="UP000053352"/>
    </source>
</evidence>
<evidence type="ECO:0008006" key="3">
    <source>
        <dbReference type="Google" id="ProtNLM"/>
    </source>
</evidence>
<dbReference type="InterPro" id="IPR038389">
    <property type="entry name" value="PSMG2_sf"/>
</dbReference>
<name>A0A0V8RWQ7_PYROC</name>
<comment type="caution">
    <text evidence="1">The sequence shown here is derived from an EMBL/GenBank/DDBJ whole genome shotgun (WGS) entry which is preliminary data.</text>
</comment>
<dbReference type="EMBL" id="LNTB01000001">
    <property type="protein sequence ID" value="KSW12394.1"/>
    <property type="molecule type" value="Genomic_DNA"/>
</dbReference>
<organism evidence="1 2">
    <name type="scientific">Pyrodictium occultum</name>
    <dbReference type="NCBI Taxonomy" id="2309"/>
    <lineage>
        <taxon>Archaea</taxon>
        <taxon>Thermoproteota</taxon>
        <taxon>Thermoprotei</taxon>
        <taxon>Desulfurococcales</taxon>
        <taxon>Pyrodictiaceae</taxon>
        <taxon>Pyrodictium</taxon>
    </lineage>
</organism>
<dbReference type="Proteomes" id="UP000053352">
    <property type="component" value="Unassembled WGS sequence"/>
</dbReference>
<dbReference type="SUPFAM" id="SSF159659">
    <property type="entry name" value="Cgl1923-like"/>
    <property type="match status" value="1"/>
</dbReference>